<dbReference type="AlphaFoldDB" id="A0AAD1VZU8"/>
<dbReference type="Proteomes" id="UP001295444">
    <property type="component" value="Chromosome 03"/>
</dbReference>
<reference evidence="3" key="1">
    <citation type="submission" date="2022-03" db="EMBL/GenBank/DDBJ databases">
        <authorList>
            <person name="Alioto T."/>
            <person name="Alioto T."/>
            <person name="Gomez Garrido J."/>
        </authorList>
    </citation>
    <scope>NUCLEOTIDE SEQUENCE</scope>
</reference>
<proteinExistence type="predicted"/>
<feature type="coiled-coil region" evidence="1">
    <location>
        <begin position="38"/>
        <end position="107"/>
    </location>
</feature>
<keyword evidence="4" id="KW-1185">Reference proteome</keyword>
<evidence type="ECO:0000256" key="1">
    <source>
        <dbReference type="SAM" id="Coils"/>
    </source>
</evidence>
<protein>
    <recommendedName>
        <fullName evidence="5">L1 transposable element RRM domain-containing protein</fullName>
    </recommendedName>
</protein>
<evidence type="ECO:0000313" key="3">
    <source>
        <dbReference type="EMBL" id="CAH2276168.1"/>
    </source>
</evidence>
<accession>A0AAD1VZU8</accession>
<dbReference type="InterPro" id="IPR004244">
    <property type="entry name" value="Transposase_22"/>
</dbReference>
<evidence type="ECO:0000256" key="2">
    <source>
        <dbReference type="SAM" id="MobiDB-lite"/>
    </source>
</evidence>
<name>A0AAD1VZU8_PELCU</name>
<dbReference type="Gene3D" id="3.30.250.20">
    <property type="entry name" value="L1 transposable element, C-terminal domain"/>
    <property type="match status" value="1"/>
</dbReference>
<keyword evidence="1" id="KW-0175">Coiled coil</keyword>
<evidence type="ECO:0000313" key="4">
    <source>
        <dbReference type="Proteomes" id="UP001295444"/>
    </source>
</evidence>
<evidence type="ECO:0008006" key="5">
    <source>
        <dbReference type="Google" id="ProtNLM"/>
    </source>
</evidence>
<gene>
    <name evidence="3" type="ORF">PECUL_23A002432</name>
</gene>
<dbReference type="Gene3D" id="1.20.5.340">
    <property type="match status" value="1"/>
</dbReference>
<dbReference type="InterPro" id="IPR042566">
    <property type="entry name" value="L1_C"/>
</dbReference>
<organism evidence="3 4">
    <name type="scientific">Pelobates cultripes</name>
    <name type="common">Western spadefoot toad</name>
    <dbReference type="NCBI Taxonomy" id="61616"/>
    <lineage>
        <taxon>Eukaryota</taxon>
        <taxon>Metazoa</taxon>
        <taxon>Chordata</taxon>
        <taxon>Craniata</taxon>
        <taxon>Vertebrata</taxon>
        <taxon>Euteleostomi</taxon>
        <taxon>Amphibia</taxon>
        <taxon>Batrachia</taxon>
        <taxon>Anura</taxon>
        <taxon>Pelobatoidea</taxon>
        <taxon>Pelobatidae</taxon>
        <taxon>Pelobates</taxon>
    </lineage>
</organism>
<dbReference type="EMBL" id="OW240914">
    <property type="protein sequence ID" value="CAH2276168.1"/>
    <property type="molecule type" value="Genomic_DNA"/>
</dbReference>
<dbReference type="PANTHER" id="PTHR11505">
    <property type="entry name" value="L1 TRANSPOSABLE ELEMENT-RELATED"/>
    <property type="match status" value="1"/>
</dbReference>
<feature type="region of interest" description="Disordered" evidence="2">
    <location>
        <begin position="263"/>
        <end position="308"/>
    </location>
</feature>
<sequence length="308" mass="34657">MEGSGPDSPPEPDDNPLTKRDLQALLLDATADIKAHTATELERHVRALKTDIEALSRRTHQAETRLTVLAETSSSHSQDLTYLHGKIATLEEELEDLNNRSRRNNIRVRGLPETVTHEALHSTITDLFGSLLPEASEGDLAMDRVHRALRAPTLNPDTPRDVIAHMHRFPIKEQLLQKARQHPPSYRNRNLAFFHDLAPSTLKKRRDLRQLTTTLAHYGIKYMWGHPFKSVVRKDDQTFILSSASEMAPFAASLGLELLPPPVQRMAGMGRGPGSAADGADNGPRRTPRKRMSEVERSPRRQPRQMQN</sequence>